<keyword evidence="4 6" id="KW-1133">Transmembrane helix</keyword>
<evidence type="ECO:0000256" key="4">
    <source>
        <dbReference type="ARBA" id="ARBA00022989"/>
    </source>
</evidence>
<sequence length="335" mass="35058">MAGNYPIGPLIMQTFSTAAVPRWRFVGALAIVYVVWGTTYYALGVAMRTLPPVLMNGVRFLVAGAVMLMWAQWRGQAWPTRREWWGCALIGTLMAFAAMALVVLAQRLGIGSGLMATVVTTMPMWLALWTRLGGERVPATSWAGLVLGAAGAALLALEGDFGATPLGALCAFAAPLCWSLGSYASRRVALPAPAMAAGAQWLIGGAVGLAVAWSVEPGARTVDVSAVSAASWWAWGYLVVMGTLVTLNCYLWLLQHTSVALAGSYSFVNPLVALAVGVGLGGERLTGWVFVAMPLILAGLALIAYGPALLAWGRRGWLPVRGRLQPAGASGSSAP</sequence>
<evidence type="ECO:0000256" key="5">
    <source>
        <dbReference type="ARBA" id="ARBA00023136"/>
    </source>
</evidence>
<feature type="transmembrane region" description="Helical" evidence="6">
    <location>
        <begin position="25"/>
        <end position="47"/>
    </location>
</feature>
<comment type="caution">
    <text evidence="8">The sequence shown here is derived from an EMBL/GenBank/DDBJ whole genome shotgun (WGS) entry which is preliminary data.</text>
</comment>
<dbReference type="Pfam" id="PF00892">
    <property type="entry name" value="EamA"/>
    <property type="match status" value="2"/>
</dbReference>
<feature type="transmembrane region" description="Helical" evidence="6">
    <location>
        <begin position="83"/>
        <end position="104"/>
    </location>
</feature>
<name>A0A554X8N0_9BURK</name>
<organism evidence="8 9">
    <name type="scientific">Tepidimonas taiwanensis</name>
    <dbReference type="NCBI Taxonomy" id="307486"/>
    <lineage>
        <taxon>Bacteria</taxon>
        <taxon>Pseudomonadati</taxon>
        <taxon>Pseudomonadota</taxon>
        <taxon>Betaproteobacteria</taxon>
        <taxon>Burkholderiales</taxon>
        <taxon>Tepidimonas</taxon>
    </lineage>
</organism>
<feature type="transmembrane region" description="Helical" evidence="6">
    <location>
        <begin position="288"/>
        <end position="313"/>
    </location>
</feature>
<keyword evidence="3 6" id="KW-0812">Transmembrane</keyword>
<dbReference type="PANTHER" id="PTHR32322:SF2">
    <property type="entry name" value="EAMA DOMAIN-CONTAINING PROTEIN"/>
    <property type="match status" value="1"/>
</dbReference>
<evidence type="ECO:0000313" key="8">
    <source>
        <dbReference type="EMBL" id="TSE32185.1"/>
    </source>
</evidence>
<dbReference type="Proteomes" id="UP000317763">
    <property type="component" value="Unassembled WGS sequence"/>
</dbReference>
<accession>A0A554X8N0</accession>
<reference evidence="8 9" key="1">
    <citation type="submission" date="2019-07" db="EMBL/GenBank/DDBJ databases">
        <title>Tepidimonas taiwanensis I1-1 draft genome.</title>
        <authorList>
            <person name="Da Costa M.S."/>
            <person name="Froufe H.J.C."/>
            <person name="Egas C."/>
            <person name="Albuquerque L."/>
        </authorList>
    </citation>
    <scope>NUCLEOTIDE SEQUENCE [LARGE SCALE GENOMIC DNA]</scope>
    <source>
        <strain evidence="8 9">I1-1</strain>
    </source>
</reference>
<feature type="transmembrane region" description="Helical" evidence="6">
    <location>
        <begin position="260"/>
        <end position="282"/>
    </location>
</feature>
<dbReference type="SUPFAM" id="SSF103481">
    <property type="entry name" value="Multidrug resistance efflux transporter EmrE"/>
    <property type="match status" value="2"/>
</dbReference>
<evidence type="ECO:0000256" key="1">
    <source>
        <dbReference type="ARBA" id="ARBA00004141"/>
    </source>
</evidence>
<feature type="domain" description="EamA" evidence="7">
    <location>
        <begin position="166"/>
        <end position="304"/>
    </location>
</feature>
<evidence type="ECO:0000256" key="2">
    <source>
        <dbReference type="ARBA" id="ARBA00007362"/>
    </source>
</evidence>
<feature type="transmembrane region" description="Helical" evidence="6">
    <location>
        <begin position="140"/>
        <end position="157"/>
    </location>
</feature>
<gene>
    <name evidence="8" type="primary">yedA</name>
    <name evidence="8" type="ORF">Ttaiw_01296</name>
</gene>
<evidence type="ECO:0000256" key="3">
    <source>
        <dbReference type="ARBA" id="ARBA00022692"/>
    </source>
</evidence>
<feature type="transmembrane region" description="Helical" evidence="6">
    <location>
        <begin position="232"/>
        <end position="253"/>
    </location>
</feature>
<feature type="transmembrane region" description="Helical" evidence="6">
    <location>
        <begin position="110"/>
        <end position="128"/>
    </location>
</feature>
<feature type="transmembrane region" description="Helical" evidence="6">
    <location>
        <begin position="53"/>
        <end position="71"/>
    </location>
</feature>
<comment type="subcellular location">
    <subcellularLocation>
        <location evidence="1">Membrane</location>
        <topology evidence="1">Multi-pass membrane protein</topology>
    </subcellularLocation>
</comment>
<dbReference type="InterPro" id="IPR000620">
    <property type="entry name" value="EamA_dom"/>
</dbReference>
<dbReference type="AlphaFoldDB" id="A0A554X8N0"/>
<feature type="domain" description="EamA" evidence="7">
    <location>
        <begin position="29"/>
        <end position="156"/>
    </location>
</feature>
<feature type="transmembrane region" description="Helical" evidence="6">
    <location>
        <begin position="188"/>
        <end position="212"/>
    </location>
</feature>
<keyword evidence="5 6" id="KW-0472">Membrane</keyword>
<evidence type="ECO:0000256" key="6">
    <source>
        <dbReference type="SAM" id="Phobius"/>
    </source>
</evidence>
<dbReference type="GO" id="GO:0016020">
    <property type="term" value="C:membrane"/>
    <property type="evidence" value="ECO:0007669"/>
    <property type="project" value="UniProtKB-SubCell"/>
</dbReference>
<comment type="similarity">
    <text evidence="2">Belongs to the EamA transporter family.</text>
</comment>
<proteinExistence type="inferred from homology"/>
<dbReference type="EMBL" id="VJOM01000011">
    <property type="protein sequence ID" value="TSE32185.1"/>
    <property type="molecule type" value="Genomic_DNA"/>
</dbReference>
<evidence type="ECO:0000313" key="9">
    <source>
        <dbReference type="Proteomes" id="UP000317763"/>
    </source>
</evidence>
<dbReference type="InterPro" id="IPR050638">
    <property type="entry name" value="AA-Vitamin_Transporters"/>
</dbReference>
<evidence type="ECO:0000259" key="7">
    <source>
        <dbReference type="Pfam" id="PF00892"/>
    </source>
</evidence>
<protein>
    <submittedName>
        <fullName evidence="8">Putative inner membrane transporter YedA</fullName>
    </submittedName>
</protein>
<dbReference type="PANTHER" id="PTHR32322">
    <property type="entry name" value="INNER MEMBRANE TRANSPORTER"/>
    <property type="match status" value="1"/>
</dbReference>
<keyword evidence="9" id="KW-1185">Reference proteome</keyword>
<dbReference type="InterPro" id="IPR037185">
    <property type="entry name" value="EmrE-like"/>
</dbReference>
<feature type="transmembrane region" description="Helical" evidence="6">
    <location>
        <begin position="163"/>
        <end position="181"/>
    </location>
</feature>